<name>A0ABS8WZE6_9GAMM</name>
<protein>
    <submittedName>
        <fullName evidence="1">Uncharacterized protein</fullName>
    </submittedName>
</protein>
<proteinExistence type="predicted"/>
<evidence type="ECO:0000313" key="1">
    <source>
        <dbReference type="EMBL" id="MCE3531850.1"/>
    </source>
</evidence>
<reference evidence="1 2" key="1">
    <citation type="journal article" date="2024" name="Pathogens">
        <title>Characterization of a Novel Species of Legionella Isolated from a Healthcare Facility: Legionella resiliens sp. nov.</title>
        <authorList>
            <person name="Cristino S."/>
            <person name="Pascale M.R."/>
            <person name="Marino F."/>
            <person name="Derelitto C."/>
            <person name="Salaris S."/>
            <person name="Orsini M."/>
            <person name="Squarzoni S."/>
            <person name="Grottola A."/>
            <person name="Girolamini L."/>
        </authorList>
    </citation>
    <scope>NUCLEOTIDE SEQUENCE [LARGE SCALE GENOMIC DNA]</scope>
    <source>
        <strain evidence="1 2">8cVS16</strain>
    </source>
</reference>
<sequence>MAGHNDTKSLEIPSMSTQTMIQGLNPGVIQKVVKPSSSGNDKEEKTSISNAFLKRLNKLGLGDDPRMLNLITRYPDCGNRLISVFKTLKDLKISLSDPLENIITQNISNIGGAVNLLSVMNELDINPNSVPMELLFKAARSDSTVAQSARTLHDARLLDKSSFNLILAYPDESTNISQLLIELQEHAYNPDSLIDKLRASLISTPHMNTTLSLLNLLLTKDIYDLGVVDILLRQERFIDRIYEGAKKLSAVPELLNNYFDLLERNPENANIFAKNLLLLHSVSLISRCSSKEDFLKVSQLGVGAFHFMNYLQQAGMLNAENYQKIYEHNRFLEREDVAPTLTGLPLMTQFTKEELEKMLALVSKPAISITQSDVGRFNDVLEEHQFHMSKQLGPRQGTAR</sequence>
<evidence type="ECO:0000313" key="2">
    <source>
        <dbReference type="Proteomes" id="UP001320170"/>
    </source>
</evidence>
<comment type="caution">
    <text evidence="1">The sequence shown here is derived from an EMBL/GenBank/DDBJ whole genome shotgun (WGS) entry which is preliminary data.</text>
</comment>
<organism evidence="1 2">
    <name type="scientific">Legionella resiliens</name>
    <dbReference type="NCBI Taxonomy" id="2905958"/>
    <lineage>
        <taxon>Bacteria</taxon>
        <taxon>Pseudomonadati</taxon>
        <taxon>Pseudomonadota</taxon>
        <taxon>Gammaproteobacteria</taxon>
        <taxon>Legionellales</taxon>
        <taxon>Legionellaceae</taxon>
        <taxon>Legionella</taxon>
    </lineage>
</organism>
<dbReference type="RefSeq" id="WP_182351758.1">
    <property type="nucleotide sequence ID" value="NZ_JAJSPM010000005.1"/>
</dbReference>
<keyword evidence="2" id="KW-1185">Reference proteome</keyword>
<dbReference type="EMBL" id="JAJTND010000004">
    <property type="protein sequence ID" value="MCE3531850.1"/>
    <property type="molecule type" value="Genomic_DNA"/>
</dbReference>
<gene>
    <name evidence="1" type="ORF">LXO92_05620</name>
</gene>
<accession>A0ABS8WZE6</accession>
<dbReference type="Proteomes" id="UP001320170">
    <property type="component" value="Unassembled WGS sequence"/>
</dbReference>